<dbReference type="InterPro" id="IPR001647">
    <property type="entry name" value="HTH_TetR"/>
</dbReference>
<dbReference type="SUPFAM" id="SSF46689">
    <property type="entry name" value="Homeodomain-like"/>
    <property type="match status" value="1"/>
</dbReference>
<dbReference type="Pfam" id="PF08362">
    <property type="entry name" value="TetR_C_3"/>
    <property type="match status" value="1"/>
</dbReference>
<feature type="DNA-binding region" description="H-T-H motif" evidence="2">
    <location>
        <begin position="34"/>
        <end position="53"/>
    </location>
</feature>
<evidence type="ECO:0000259" key="3">
    <source>
        <dbReference type="PROSITE" id="PS50977"/>
    </source>
</evidence>
<dbReference type="InterPro" id="IPR009057">
    <property type="entry name" value="Homeodomain-like_sf"/>
</dbReference>
<name>A0A7Y9U473_9BURK</name>
<dbReference type="SUPFAM" id="SSF48498">
    <property type="entry name" value="Tetracyclin repressor-like, C-terminal domain"/>
    <property type="match status" value="1"/>
</dbReference>
<dbReference type="GO" id="GO:0045892">
    <property type="term" value="P:negative regulation of DNA-templated transcription"/>
    <property type="evidence" value="ECO:0007669"/>
    <property type="project" value="InterPro"/>
</dbReference>
<dbReference type="PANTHER" id="PTHR30055:SF196">
    <property type="entry name" value="HTH-TYPE TRANSCRIPTIONAL REGULATOR RUTR"/>
    <property type="match status" value="1"/>
</dbReference>
<dbReference type="Proteomes" id="UP000518288">
    <property type="component" value="Unassembled WGS sequence"/>
</dbReference>
<reference evidence="4 5" key="1">
    <citation type="submission" date="2020-07" db="EMBL/GenBank/DDBJ databases">
        <title>Genomic Encyclopedia of Archaeal and Bacterial Type Strains, Phase II (KMG-II): from individual species to whole genera.</title>
        <authorList>
            <person name="Goeker M."/>
        </authorList>
    </citation>
    <scope>NUCLEOTIDE SEQUENCE [LARGE SCALE GENOMIC DNA]</scope>
    <source>
        <strain evidence="4 5">DSM 21226</strain>
    </source>
</reference>
<keyword evidence="1 2" id="KW-0238">DNA-binding</keyword>
<evidence type="ECO:0000256" key="1">
    <source>
        <dbReference type="ARBA" id="ARBA00023125"/>
    </source>
</evidence>
<sequence length="226" mass="24855">MPTARGGRIRQAREADILRAAAGVFAAEGFAGATMQDIAAAAGLPKASLHYYFRHKQALYRAVLADLLHDWLAPADALTADRHPHDALGHYITEKMRLTAERPEASRLFASEVLRGAPEIGDLLRTELRALVEDKVRVIDGWKARGWIASDVDATHLFFTVWAATQTYADFDAQVCAVLGVARLGPDDLQRATDHVLRTVLRGCGVTTPRHPRECEDPPQEIRSDA</sequence>
<comment type="caution">
    <text evidence="4">The sequence shown here is derived from an EMBL/GenBank/DDBJ whole genome shotgun (WGS) entry which is preliminary data.</text>
</comment>
<evidence type="ECO:0000313" key="4">
    <source>
        <dbReference type="EMBL" id="NYG31648.1"/>
    </source>
</evidence>
<dbReference type="GO" id="GO:0000976">
    <property type="term" value="F:transcription cis-regulatory region binding"/>
    <property type="evidence" value="ECO:0007669"/>
    <property type="project" value="TreeGrafter"/>
</dbReference>
<dbReference type="RefSeq" id="WP_179632621.1">
    <property type="nucleotide sequence ID" value="NZ_JACCFH010000001.1"/>
</dbReference>
<dbReference type="Pfam" id="PF00440">
    <property type="entry name" value="TetR_N"/>
    <property type="match status" value="1"/>
</dbReference>
<accession>A0A7Y9U473</accession>
<protein>
    <submittedName>
        <fullName evidence="4">TetR/AcrR family transcriptional regulator</fullName>
    </submittedName>
</protein>
<dbReference type="Gene3D" id="1.10.10.60">
    <property type="entry name" value="Homeodomain-like"/>
    <property type="match status" value="1"/>
</dbReference>
<dbReference type="InterPro" id="IPR050109">
    <property type="entry name" value="HTH-type_TetR-like_transc_reg"/>
</dbReference>
<dbReference type="InterPro" id="IPR013573">
    <property type="entry name" value="Tscrpt_reg_YcdC_C"/>
</dbReference>
<dbReference type="GO" id="GO:0003700">
    <property type="term" value="F:DNA-binding transcription factor activity"/>
    <property type="evidence" value="ECO:0007669"/>
    <property type="project" value="TreeGrafter"/>
</dbReference>
<dbReference type="AlphaFoldDB" id="A0A7Y9U473"/>
<feature type="domain" description="HTH tetR-type" evidence="3">
    <location>
        <begin position="11"/>
        <end position="71"/>
    </location>
</feature>
<dbReference type="InterPro" id="IPR036271">
    <property type="entry name" value="Tet_transcr_reg_TetR-rel_C_sf"/>
</dbReference>
<evidence type="ECO:0000256" key="2">
    <source>
        <dbReference type="PROSITE-ProRule" id="PRU00335"/>
    </source>
</evidence>
<organism evidence="4 5">
    <name type="scientific">Sphaerotilus montanus</name>
    <dbReference type="NCBI Taxonomy" id="522889"/>
    <lineage>
        <taxon>Bacteria</taxon>
        <taxon>Pseudomonadati</taxon>
        <taxon>Pseudomonadota</taxon>
        <taxon>Betaproteobacteria</taxon>
        <taxon>Burkholderiales</taxon>
        <taxon>Sphaerotilaceae</taxon>
        <taxon>Sphaerotilus</taxon>
    </lineage>
</organism>
<gene>
    <name evidence="4" type="ORF">BDD16_000634</name>
</gene>
<proteinExistence type="predicted"/>
<dbReference type="PROSITE" id="PS50977">
    <property type="entry name" value="HTH_TETR_2"/>
    <property type="match status" value="1"/>
</dbReference>
<dbReference type="Gene3D" id="1.10.357.10">
    <property type="entry name" value="Tetracycline Repressor, domain 2"/>
    <property type="match status" value="1"/>
</dbReference>
<evidence type="ECO:0000313" key="5">
    <source>
        <dbReference type="Proteomes" id="UP000518288"/>
    </source>
</evidence>
<dbReference type="PANTHER" id="PTHR30055">
    <property type="entry name" value="HTH-TYPE TRANSCRIPTIONAL REGULATOR RUTR"/>
    <property type="match status" value="1"/>
</dbReference>
<dbReference type="PRINTS" id="PR00455">
    <property type="entry name" value="HTHTETR"/>
</dbReference>
<keyword evidence="5" id="KW-1185">Reference proteome</keyword>
<dbReference type="EMBL" id="JACCFH010000001">
    <property type="protein sequence ID" value="NYG31648.1"/>
    <property type="molecule type" value="Genomic_DNA"/>
</dbReference>